<accession>A0ABW6K4X5</accession>
<evidence type="ECO:0000313" key="2">
    <source>
        <dbReference type="EMBL" id="MFE8699214.1"/>
    </source>
</evidence>
<keyword evidence="3" id="KW-1185">Reference proteome</keyword>
<feature type="region of interest" description="Disordered" evidence="1">
    <location>
        <begin position="1"/>
        <end position="53"/>
    </location>
</feature>
<evidence type="ECO:0000313" key="3">
    <source>
        <dbReference type="Proteomes" id="UP001601059"/>
    </source>
</evidence>
<dbReference type="RefSeq" id="WP_389357234.1">
    <property type="nucleotide sequence ID" value="NZ_JBIACK010000001.1"/>
</dbReference>
<name>A0ABW6K4X5_9BACI</name>
<reference evidence="2 3" key="1">
    <citation type="submission" date="2024-08" db="EMBL/GenBank/DDBJ databases">
        <title>Two novel Cytobacillus novel species.</title>
        <authorList>
            <person name="Liu G."/>
        </authorList>
    </citation>
    <scope>NUCLEOTIDE SEQUENCE [LARGE SCALE GENOMIC DNA]</scope>
    <source>
        <strain evidence="2 3">FJAT-54145</strain>
    </source>
</reference>
<proteinExistence type="predicted"/>
<dbReference type="Proteomes" id="UP001601059">
    <property type="component" value="Unassembled WGS sequence"/>
</dbReference>
<dbReference type="EMBL" id="JBIACK010000001">
    <property type="protein sequence ID" value="MFE8699214.1"/>
    <property type="molecule type" value="Genomic_DNA"/>
</dbReference>
<gene>
    <name evidence="2" type="ORF">ACFYKX_01120</name>
</gene>
<protein>
    <submittedName>
        <fullName evidence="2">Uncharacterized protein</fullName>
    </submittedName>
</protein>
<sequence length="53" mass="5657">MPRGKELEQLPMSNIAPGMGEDKGKFNRESLTGIIGDEGPEPSKAGGQKEEQS</sequence>
<organism evidence="2 3">
    <name type="scientific">Cytobacillus spartinae</name>
    <dbReference type="NCBI Taxonomy" id="3299023"/>
    <lineage>
        <taxon>Bacteria</taxon>
        <taxon>Bacillati</taxon>
        <taxon>Bacillota</taxon>
        <taxon>Bacilli</taxon>
        <taxon>Bacillales</taxon>
        <taxon>Bacillaceae</taxon>
        <taxon>Cytobacillus</taxon>
    </lineage>
</organism>
<comment type="caution">
    <text evidence="2">The sequence shown here is derived from an EMBL/GenBank/DDBJ whole genome shotgun (WGS) entry which is preliminary data.</text>
</comment>
<evidence type="ECO:0000256" key="1">
    <source>
        <dbReference type="SAM" id="MobiDB-lite"/>
    </source>
</evidence>